<keyword evidence="4" id="KW-1185">Reference proteome</keyword>
<dbReference type="Proteomes" id="UP000241462">
    <property type="component" value="Unassembled WGS sequence"/>
</dbReference>
<evidence type="ECO:0000313" key="4">
    <source>
        <dbReference type="Proteomes" id="UP000241462"/>
    </source>
</evidence>
<keyword evidence="2" id="KW-0812">Transmembrane</keyword>
<evidence type="ECO:0000256" key="2">
    <source>
        <dbReference type="SAM" id="Phobius"/>
    </source>
</evidence>
<sequence length="158" mass="17579">MTALFCWINCHATLENGRHVACIIASFFCFVLLSFTRCLQLPLYRLLDLNKIPRLVPLLLSLLSVKEHPRQNLHHHASHQPALAAAFPLALVAKPAALKKKCGFAAMGWCCDRTLQEVVGGRGMIGSLKKRTASSPQDEEEERKERHGCGLTEDFSSL</sequence>
<evidence type="ECO:0000313" key="3">
    <source>
        <dbReference type="EMBL" id="PSR76234.1"/>
    </source>
</evidence>
<protein>
    <submittedName>
        <fullName evidence="3">Uncharacterized protein</fullName>
    </submittedName>
</protein>
<gene>
    <name evidence="3" type="ORF">BD289DRAFT_446951</name>
</gene>
<accession>A0A2T2ZTI5</accession>
<keyword evidence="2" id="KW-0472">Membrane</keyword>
<name>A0A2T2ZTI5_9PEZI</name>
<feature type="transmembrane region" description="Helical" evidence="2">
    <location>
        <begin position="23"/>
        <end position="44"/>
    </location>
</feature>
<dbReference type="InParanoid" id="A0A2T2ZTI5"/>
<keyword evidence="2" id="KW-1133">Transmembrane helix</keyword>
<reference evidence="3 4" key="1">
    <citation type="journal article" date="2018" name="Mycol. Prog.">
        <title>Coniella lustricola, a new species from submerged detritus.</title>
        <authorList>
            <person name="Raudabaugh D.B."/>
            <person name="Iturriaga T."/>
            <person name="Carver A."/>
            <person name="Mondo S."/>
            <person name="Pangilinan J."/>
            <person name="Lipzen A."/>
            <person name="He G."/>
            <person name="Amirebrahimi M."/>
            <person name="Grigoriev I.V."/>
            <person name="Miller A.N."/>
        </authorList>
    </citation>
    <scope>NUCLEOTIDE SEQUENCE [LARGE SCALE GENOMIC DNA]</scope>
    <source>
        <strain evidence="3 4">B22-T-1</strain>
    </source>
</reference>
<organism evidence="3 4">
    <name type="scientific">Coniella lustricola</name>
    <dbReference type="NCBI Taxonomy" id="2025994"/>
    <lineage>
        <taxon>Eukaryota</taxon>
        <taxon>Fungi</taxon>
        <taxon>Dikarya</taxon>
        <taxon>Ascomycota</taxon>
        <taxon>Pezizomycotina</taxon>
        <taxon>Sordariomycetes</taxon>
        <taxon>Sordariomycetidae</taxon>
        <taxon>Diaporthales</taxon>
        <taxon>Schizoparmaceae</taxon>
        <taxon>Coniella</taxon>
    </lineage>
</organism>
<feature type="region of interest" description="Disordered" evidence="1">
    <location>
        <begin position="128"/>
        <end position="158"/>
    </location>
</feature>
<proteinExistence type="predicted"/>
<dbReference type="EMBL" id="KZ678721">
    <property type="protein sequence ID" value="PSR76234.1"/>
    <property type="molecule type" value="Genomic_DNA"/>
</dbReference>
<dbReference type="AlphaFoldDB" id="A0A2T2ZTI5"/>
<evidence type="ECO:0000256" key="1">
    <source>
        <dbReference type="SAM" id="MobiDB-lite"/>
    </source>
</evidence>